<evidence type="ECO:0000259" key="7">
    <source>
        <dbReference type="SMART" id="SM00752"/>
    </source>
</evidence>
<dbReference type="Proteomes" id="UP000471293">
    <property type="component" value="Unassembled WGS sequence"/>
</dbReference>
<feature type="transmembrane region" description="Helical" evidence="6">
    <location>
        <begin position="148"/>
        <end position="168"/>
    </location>
</feature>
<dbReference type="PANTHER" id="PTHR39535:SF2">
    <property type="entry name" value="HTTM DOMAIN-CONTAINING PROTEIN"/>
    <property type="match status" value="1"/>
</dbReference>
<keyword evidence="4 6" id="KW-0472">Membrane</keyword>
<feature type="region of interest" description="Disordered" evidence="5">
    <location>
        <begin position="297"/>
        <end position="354"/>
    </location>
</feature>
<evidence type="ECO:0000313" key="9">
    <source>
        <dbReference type="Proteomes" id="UP000471293"/>
    </source>
</evidence>
<dbReference type="InterPro" id="IPR052964">
    <property type="entry name" value="Sporulation_signal_mat"/>
</dbReference>
<organism evidence="8 9">
    <name type="scientific">Streptomyces halstedii</name>
    <dbReference type="NCBI Taxonomy" id="1944"/>
    <lineage>
        <taxon>Bacteria</taxon>
        <taxon>Bacillati</taxon>
        <taxon>Actinomycetota</taxon>
        <taxon>Actinomycetes</taxon>
        <taxon>Kitasatosporales</taxon>
        <taxon>Streptomycetaceae</taxon>
        <taxon>Streptomyces</taxon>
    </lineage>
</organism>
<dbReference type="AlphaFoldDB" id="A0A6N9TV47"/>
<dbReference type="InterPro" id="IPR023894">
    <property type="entry name" value="Sporulation_SdpB"/>
</dbReference>
<evidence type="ECO:0000256" key="1">
    <source>
        <dbReference type="ARBA" id="ARBA00004127"/>
    </source>
</evidence>
<evidence type="ECO:0000256" key="5">
    <source>
        <dbReference type="SAM" id="MobiDB-lite"/>
    </source>
</evidence>
<dbReference type="NCBIfam" id="TIGR04033">
    <property type="entry name" value="export_SdpB"/>
    <property type="match status" value="1"/>
</dbReference>
<keyword evidence="3 6" id="KW-1133">Transmembrane helix</keyword>
<comment type="subcellular location">
    <subcellularLocation>
        <location evidence="1">Endomembrane system</location>
        <topology evidence="1">Multi-pass membrane protein</topology>
    </subcellularLocation>
</comment>
<evidence type="ECO:0000256" key="6">
    <source>
        <dbReference type="SAM" id="Phobius"/>
    </source>
</evidence>
<sequence>MLRPVPVPWTNVYGLARTLLALGTLGTLAFSSTGTLFRPVATQGDYPICTGPMRAGVFCLAPENGLTATRWLCVLVLLVVASGWRPRWTALPHAWVSFSVFSGIAIADGGDQITVVLSSLLALTALGDPRRWHWQTLPEEAARSRRRAVLLGTTGLVLVRVQMSFLYFQSCVAKLPHAEWADGTAMWYWGHSLAFGAPGPLQPLVNPVLASPLGVALLTWVPLVIEIGLAASLLLAQRWRWRLFAAGVLFHLSIAVMMGLWSFALAMIGGLVVLCLPLGSHLHVTLPEAVRGMAGRRGTAAPNLPAGTEGGANREAEDAKDAKDAKDAEYEREPVRHASSAGPSGPSAPAGPDR</sequence>
<evidence type="ECO:0000256" key="3">
    <source>
        <dbReference type="ARBA" id="ARBA00022989"/>
    </source>
</evidence>
<reference evidence="8 9" key="1">
    <citation type="submission" date="2020-01" db="EMBL/GenBank/DDBJ databases">
        <title>Insect and environment-associated Actinomycetes.</title>
        <authorList>
            <person name="Currrie C."/>
            <person name="Chevrette M."/>
            <person name="Carlson C."/>
            <person name="Stubbendieck R."/>
            <person name="Wendt-Pienkowski E."/>
        </authorList>
    </citation>
    <scope>NUCLEOTIDE SEQUENCE [LARGE SCALE GENOMIC DNA]</scope>
    <source>
        <strain evidence="8 9">SID11342</strain>
    </source>
</reference>
<feature type="transmembrane region" description="Helical" evidence="6">
    <location>
        <begin position="213"/>
        <end position="236"/>
    </location>
</feature>
<feature type="transmembrane region" description="Helical" evidence="6">
    <location>
        <begin position="12"/>
        <end position="30"/>
    </location>
</feature>
<protein>
    <recommendedName>
        <fullName evidence="7">HTTM-like domain-containing protein</fullName>
    </recommendedName>
</protein>
<dbReference type="SMART" id="SM00752">
    <property type="entry name" value="HTTM"/>
    <property type="match status" value="1"/>
</dbReference>
<feature type="transmembrane region" description="Helical" evidence="6">
    <location>
        <begin position="243"/>
        <end position="261"/>
    </location>
</feature>
<accession>A0A6N9TV47</accession>
<dbReference type="PANTHER" id="PTHR39535">
    <property type="entry name" value="SPORULATION-DELAYING PROTEIN SDPB"/>
    <property type="match status" value="1"/>
</dbReference>
<evidence type="ECO:0000256" key="2">
    <source>
        <dbReference type="ARBA" id="ARBA00022692"/>
    </source>
</evidence>
<keyword evidence="2 6" id="KW-0812">Transmembrane</keyword>
<dbReference type="GO" id="GO:0012505">
    <property type="term" value="C:endomembrane system"/>
    <property type="evidence" value="ECO:0007669"/>
    <property type="project" value="UniProtKB-SubCell"/>
</dbReference>
<feature type="compositionally biased region" description="Low complexity" evidence="5">
    <location>
        <begin position="338"/>
        <end position="354"/>
    </location>
</feature>
<evidence type="ECO:0000256" key="4">
    <source>
        <dbReference type="ARBA" id="ARBA00023136"/>
    </source>
</evidence>
<evidence type="ECO:0000313" key="8">
    <source>
        <dbReference type="EMBL" id="NEA15371.1"/>
    </source>
</evidence>
<feature type="domain" description="HTTM-like" evidence="7">
    <location>
        <begin position="2"/>
        <end position="279"/>
    </location>
</feature>
<proteinExistence type="predicted"/>
<dbReference type="EMBL" id="JAAGLQ010000163">
    <property type="protein sequence ID" value="NEA15371.1"/>
    <property type="molecule type" value="Genomic_DNA"/>
</dbReference>
<comment type="caution">
    <text evidence="8">The sequence shown here is derived from an EMBL/GenBank/DDBJ whole genome shotgun (WGS) entry which is preliminary data.</text>
</comment>
<dbReference type="Pfam" id="PF05090">
    <property type="entry name" value="HTTM"/>
    <property type="match status" value="1"/>
</dbReference>
<dbReference type="InterPro" id="IPR011020">
    <property type="entry name" value="HTTM-like"/>
</dbReference>
<feature type="compositionally biased region" description="Basic and acidic residues" evidence="5">
    <location>
        <begin position="312"/>
        <end position="336"/>
    </location>
</feature>
<name>A0A6N9TV47_STRHA</name>
<dbReference type="InterPro" id="IPR053934">
    <property type="entry name" value="HTTM_dom"/>
</dbReference>
<gene>
    <name evidence="8" type="ORF">G3I29_07470</name>
</gene>